<dbReference type="PANTHER" id="PTHR23272:SF104">
    <property type="entry name" value="HAT FAMILY DIMERISATION DOMAIN CONTAINING PROTEIN, EXPRESSED"/>
    <property type="match status" value="1"/>
</dbReference>
<evidence type="ECO:0000313" key="3">
    <source>
        <dbReference type="EMBL" id="KAL3638593.1"/>
    </source>
</evidence>
<sequence length="134" mass="15166">MGRTGMGTYGPNPTKELDNYFTTPFEYGTLDESGESVEFDILKWWGARHQLYPTVSLIAKEILAIPVSTVSVEQAFSEGGYMLDERRSSLRPHNLEAQMLLHDWANAEDRSQKNVRSSSEESETFYDTTSSTET</sequence>
<dbReference type="AlphaFoldDB" id="A0ABD3D8D3"/>
<evidence type="ECO:0000259" key="2">
    <source>
        <dbReference type="Pfam" id="PF05699"/>
    </source>
</evidence>
<dbReference type="Pfam" id="PF05699">
    <property type="entry name" value="Dimer_Tnp_hAT"/>
    <property type="match status" value="1"/>
</dbReference>
<keyword evidence="4" id="KW-1185">Reference proteome</keyword>
<dbReference type="InterPro" id="IPR008906">
    <property type="entry name" value="HATC_C_dom"/>
</dbReference>
<gene>
    <name evidence="3" type="ORF">CASFOL_016500</name>
</gene>
<name>A0ABD3D8D3_9LAMI</name>
<feature type="compositionally biased region" description="Polar residues" evidence="1">
    <location>
        <begin position="125"/>
        <end position="134"/>
    </location>
</feature>
<reference evidence="4" key="1">
    <citation type="journal article" date="2024" name="IScience">
        <title>Strigolactones Initiate the Formation of Haustorium-like Structures in Castilleja.</title>
        <authorList>
            <person name="Buerger M."/>
            <person name="Peterson D."/>
            <person name="Chory J."/>
        </authorList>
    </citation>
    <scope>NUCLEOTIDE SEQUENCE [LARGE SCALE GENOMIC DNA]</scope>
</reference>
<protein>
    <recommendedName>
        <fullName evidence="2">HAT C-terminal dimerisation domain-containing protein</fullName>
    </recommendedName>
</protein>
<evidence type="ECO:0000313" key="4">
    <source>
        <dbReference type="Proteomes" id="UP001632038"/>
    </source>
</evidence>
<dbReference type="EMBL" id="JAVIJP010000018">
    <property type="protein sequence ID" value="KAL3638593.1"/>
    <property type="molecule type" value="Genomic_DNA"/>
</dbReference>
<dbReference type="SUPFAM" id="SSF53098">
    <property type="entry name" value="Ribonuclease H-like"/>
    <property type="match status" value="1"/>
</dbReference>
<dbReference type="PANTHER" id="PTHR23272">
    <property type="entry name" value="BED FINGER-RELATED"/>
    <property type="match status" value="1"/>
</dbReference>
<evidence type="ECO:0000256" key="1">
    <source>
        <dbReference type="SAM" id="MobiDB-lite"/>
    </source>
</evidence>
<organism evidence="3 4">
    <name type="scientific">Castilleja foliolosa</name>
    <dbReference type="NCBI Taxonomy" id="1961234"/>
    <lineage>
        <taxon>Eukaryota</taxon>
        <taxon>Viridiplantae</taxon>
        <taxon>Streptophyta</taxon>
        <taxon>Embryophyta</taxon>
        <taxon>Tracheophyta</taxon>
        <taxon>Spermatophyta</taxon>
        <taxon>Magnoliopsida</taxon>
        <taxon>eudicotyledons</taxon>
        <taxon>Gunneridae</taxon>
        <taxon>Pentapetalae</taxon>
        <taxon>asterids</taxon>
        <taxon>lamiids</taxon>
        <taxon>Lamiales</taxon>
        <taxon>Orobanchaceae</taxon>
        <taxon>Pedicularideae</taxon>
        <taxon>Castillejinae</taxon>
        <taxon>Castilleja</taxon>
    </lineage>
</organism>
<comment type="caution">
    <text evidence="3">The sequence shown here is derived from an EMBL/GenBank/DDBJ whole genome shotgun (WGS) entry which is preliminary data.</text>
</comment>
<feature type="domain" description="HAT C-terminal dimerisation" evidence="2">
    <location>
        <begin position="17"/>
        <end position="104"/>
    </location>
</feature>
<feature type="region of interest" description="Disordered" evidence="1">
    <location>
        <begin position="109"/>
        <end position="134"/>
    </location>
</feature>
<proteinExistence type="predicted"/>
<dbReference type="Proteomes" id="UP001632038">
    <property type="component" value="Unassembled WGS sequence"/>
</dbReference>
<accession>A0ABD3D8D3</accession>
<dbReference type="InterPro" id="IPR012337">
    <property type="entry name" value="RNaseH-like_sf"/>
</dbReference>